<reference evidence="2 3" key="1">
    <citation type="journal article" date="2016" name="Nat. Commun.">
        <title>Thousands of microbial genomes shed light on interconnected biogeochemical processes in an aquifer system.</title>
        <authorList>
            <person name="Anantharaman K."/>
            <person name="Brown C.T."/>
            <person name="Hug L.A."/>
            <person name="Sharon I."/>
            <person name="Castelle C.J."/>
            <person name="Probst A.J."/>
            <person name="Thomas B.C."/>
            <person name="Singh A."/>
            <person name="Wilkins M.J."/>
            <person name="Karaoz U."/>
            <person name="Brodie E.L."/>
            <person name="Williams K.H."/>
            <person name="Hubbard S.S."/>
            <person name="Banfield J.F."/>
        </authorList>
    </citation>
    <scope>NUCLEOTIDE SEQUENCE [LARGE SCALE GENOMIC DNA]</scope>
</reference>
<keyword evidence="1" id="KW-1133">Transmembrane helix</keyword>
<evidence type="ECO:0000313" key="3">
    <source>
        <dbReference type="Proteomes" id="UP000178089"/>
    </source>
</evidence>
<evidence type="ECO:0000256" key="1">
    <source>
        <dbReference type="SAM" id="Phobius"/>
    </source>
</evidence>
<dbReference type="Proteomes" id="UP000178089">
    <property type="component" value="Unassembled WGS sequence"/>
</dbReference>
<keyword evidence="1" id="KW-0472">Membrane</keyword>
<feature type="transmembrane region" description="Helical" evidence="1">
    <location>
        <begin position="23"/>
        <end position="44"/>
    </location>
</feature>
<protein>
    <submittedName>
        <fullName evidence="2">Uncharacterized protein</fullName>
    </submittedName>
</protein>
<feature type="transmembrane region" description="Helical" evidence="1">
    <location>
        <begin position="50"/>
        <end position="70"/>
    </location>
</feature>
<proteinExistence type="predicted"/>
<dbReference type="EMBL" id="MHRT01000006">
    <property type="protein sequence ID" value="OHA29014.1"/>
    <property type="molecule type" value="Genomic_DNA"/>
</dbReference>
<dbReference type="STRING" id="1802315.A3F51_02005"/>
<gene>
    <name evidence="2" type="ORF">A3F51_02005</name>
</gene>
<name>A0A1G2MYV4_9BACT</name>
<keyword evidence="1" id="KW-0812">Transmembrane</keyword>
<comment type="caution">
    <text evidence="2">The sequence shown here is derived from an EMBL/GenBank/DDBJ whole genome shotgun (WGS) entry which is preliminary data.</text>
</comment>
<sequence length="324" mass="36062">MNTNDTEQVKKPVPYYRTMDRKIFVWVGNATLLASFVILTAMGLEYITPFAFGACVLAMCYFVTIILFFLGGYKKFLAPVADLHAGVLINRFFGRKAPKTDTESLSLKPAAFLEEVSSGIWNSKFPWQSVTYVNLQRHVAVGGKPGESYSYDQIAHTFLWFGTVRAVQGYCCTLVRIGAQAAINSIEGLTDAAVSVDINKRKWKEIIREQAHLAKNLEEHYGGDGNMSDKEAGFGLAIERLVLRKVTRSKELQDSAELVERNRNLREAVRILKGSKLAEGTHLTDKEATDRVLMEAGKGDLRVFEGLEGMGRNVLLNVDRGGNK</sequence>
<accession>A0A1G2MYV4</accession>
<evidence type="ECO:0000313" key="2">
    <source>
        <dbReference type="EMBL" id="OHA29014.1"/>
    </source>
</evidence>
<organism evidence="2 3">
    <name type="scientific">Candidatus Taylorbacteria bacterium RIFCSPHIGHO2_12_FULL_45_16</name>
    <dbReference type="NCBI Taxonomy" id="1802315"/>
    <lineage>
        <taxon>Bacteria</taxon>
        <taxon>Candidatus Tayloriibacteriota</taxon>
    </lineage>
</organism>
<dbReference type="AlphaFoldDB" id="A0A1G2MYV4"/>